<accession>A0A6S6TCQ5</accession>
<sequence>MSIFGWLPFMREILRLKAKINLSVTTQLNKRTPTKNASYETE</sequence>
<evidence type="ECO:0000313" key="1">
    <source>
        <dbReference type="EMBL" id="CAA6814177.1"/>
    </source>
</evidence>
<protein>
    <submittedName>
        <fullName evidence="1">Uncharacterized protein</fullName>
    </submittedName>
</protein>
<reference evidence="1" key="1">
    <citation type="submission" date="2020-01" db="EMBL/GenBank/DDBJ databases">
        <authorList>
            <person name="Meier V. D."/>
            <person name="Meier V D."/>
        </authorList>
    </citation>
    <scope>NUCLEOTIDE SEQUENCE</scope>
    <source>
        <strain evidence="1">HLG_WM_MAG_10</strain>
    </source>
</reference>
<gene>
    <name evidence="1" type="ORF">HELGO_WM40994</name>
</gene>
<organism evidence="1">
    <name type="scientific">uncultured Aureispira sp</name>
    <dbReference type="NCBI Taxonomy" id="1331704"/>
    <lineage>
        <taxon>Bacteria</taxon>
        <taxon>Pseudomonadati</taxon>
        <taxon>Bacteroidota</taxon>
        <taxon>Saprospiria</taxon>
        <taxon>Saprospirales</taxon>
        <taxon>Saprospiraceae</taxon>
        <taxon>Aureispira</taxon>
        <taxon>environmental samples</taxon>
    </lineage>
</organism>
<proteinExistence type="predicted"/>
<name>A0A6S6TCQ5_9BACT</name>
<dbReference type="AlphaFoldDB" id="A0A6S6TCQ5"/>
<dbReference type="EMBL" id="CACVAQ010000214">
    <property type="protein sequence ID" value="CAA6814177.1"/>
    <property type="molecule type" value="Genomic_DNA"/>
</dbReference>